<reference evidence="1" key="2">
    <citation type="journal article" date="2015" name="Data Brief">
        <title>Shoot transcriptome of the giant reed, Arundo donax.</title>
        <authorList>
            <person name="Barrero R.A."/>
            <person name="Guerrero F.D."/>
            <person name="Moolhuijzen P."/>
            <person name="Goolsby J.A."/>
            <person name="Tidwell J."/>
            <person name="Bellgard S.E."/>
            <person name="Bellgard M.I."/>
        </authorList>
    </citation>
    <scope>NUCLEOTIDE SEQUENCE</scope>
    <source>
        <tissue evidence="1">Shoot tissue taken approximately 20 cm above the soil surface</tissue>
    </source>
</reference>
<evidence type="ECO:0000313" key="1">
    <source>
        <dbReference type="EMBL" id="JAD37081.1"/>
    </source>
</evidence>
<reference evidence="1" key="1">
    <citation type="submission" date="2014-09" db="EMBL/GenBank/DDBJ databases">
        <authorList>
            <person name="Magalhaes I.L.F."/>
            <person name="Oliveira U."/>
            <person name="Santos F.R."/>
            <person name="Vidigal T.H.D.A."/>
            <person name="Brescovit A.D."/>
            <person name="Santos A.J."/>
        </authorList>
    </citation>
    <scope>NUCLEOTIDE SEQUENCE</scope>
    <source>
        <tissue evidence="1">Shoot tissue taken approximately 20 cm above the soil surface</tissue>
    </source>
</reference>
<accession>A0A0A8ZE50</accession>
<organism evidence="1">
    <name type="scientific">Arundo donax</name>
    <name type="common">Giant reed</name>
    <name type="synonym">Donax arundinaceus</name>
    <dbReference type="NCBI Taxonomy" id="35708"/>
    <lineage>
        <taxon>Eukaryota</taxon>
        <taxon>Viridiplantae</taxon>
        <taxon>Streptophyta</taxon>
        <taxon>Embryophyta</taxon>
        <taxon>Tracheophyta</taxon>
        <taxon>Spermatophyta</taxon>
        <taxon>Magnoliopsida</taxon>
        <taxon>Liliopsida</taxon>
        <taxon>Poales</taxon>
        <taxon>Poaceae</taxon>
        <taxon>PACMAD clade</taxon>
        <taxon>Arundinoideae</taxon>
        <taxon>Arundineae</taxon>
        <taxon>Arundo</taxon>
    </lineage>
</organism>
<proteinExistence type="predicted"/>
<dbReference type="EMBL" id="GBRH01260814">
    <property type="protein sequence ID" value="JAD37081.1"/>
    <property type="molecule type" value="Transcribed_RNA"/>
</dbReference>
<dbReference type="AlphaFoldDB" id="A0A0A8ZE50"/>
<name>A0A0A8ZE50_ARUDO</name>
<protein>
    <submittedName>
        <fullName evidence="1">Uncharacterized protein</fullName>
    </submittedName>
</protein>
<sequence>MRTEEKLAGIYGEENPNSSSYLVWNTIIIYFEKLFVCVALGRH</sequence>